<dbReference type="Pfam" id="PF07705">
    <property type="entry name" value="CARDB"/>
    <property type="match status" value="1"/>
</dbReference>
<keyword evidence="6" id="KW-1185">Reference proteome</keyword>
<feature type="domain" description="CARDB" evidence="4">
    <location>
        <begin position="501"/>
        <end position="565"/>
    </location>
</feature>
<dbReference type="InterPro" id="IPR011635">
    <property type="entry name" value="CARDB"/>
</dbReference>
<name>A0A8J8Q470_9EURY</name>
<protein>
    <recommendedName>
        <fullName evidence="4">CARDB domain-containing protein</fullName>
    </recommendedName>
</protein>
<evidence type="ECO:0000256" key="3">
    <source>
        <dbReference type="SAM" id="Phobius"/>
    </source>
</evidence>
<evidence type="ECO:0000313" key="6">
    <source>
        <dbReference type="Proteomes" id="UP000766904"/>
    </source>
</evidence>
<evidence type="ECO:0000256" key="1">
    <source>
        <dbReference type="ARBA" id="ARBA00022729"/>
    </source>
</evidence>
<dbReference type="AlphaFoldDB" id="A0A8J8Q470"/>
<keyword evidence="3" id="KW-1133">Transmembrane helix</keyword>
<accession>A0A8J8Q470</accession>
<feature type="region of interest" description="Disordered" evidence="2">
    <location>
        <begin position="31"/>
        <end position="57"/>
    </location>
</feature>
<sequence>MFVNYRVVLIVLLLIGSLPAGVAGLETGGATERPVTEHASGVPDGTPAVADANVADSPSPAADVLHRTIVLRHLPERDDAFETEMTFRVPDSVTEFEIDLEPEASVVETDGFESTDDGTYRWTGDDEPTIRFTMPTDRTGYEGHHEGSVVTADAERSIDSTASGYTFVDTGEWGVVQVPTIGISLQRTDPVGHEETVTVDGPGATGGDVAFFGEVEEYERTVDGETIRLVVPAAADLREDPADILERLAAASASLDVGASHDEVFIVAVPDDVDWAARGLQYGQADAWVVADAALEGAPSVWLHEFVHTRQPYANPDVGTASETGWLVEAQAEYYAATLALEQGLIEFPEFRTFLERGERSPYTDGVLADPGTWSDERTDYVKGPLVYGELDRQLRLETDGDRTLEDVFRALNARDDRVTERAFLEAVEDAGGSDVRSAAERYTRTAQTPSTWDRSDHAAAFDPEGPAVTSGVGDDGLEVAGESWDGQVGTDGSTVTVPVDEPLTVPVALENADDRDGTADATLTVDGRIVDSDPISLASGERTTTSLTWTPPEPGEYDVRVGEDRFTVLVRSSSSVAVTDLSVEPDRVDPGDSVTATATVTAADSRPGAAVLEFRTSDGTVERPVSVAPGERTTVEATLTFADDGRYEVAVDDQSATVTVGGGVLTRLEEIPGFGAGAALAALALVALLLARRE</sequence>
<proteinExistence type="predicted"/>
<evidence type="ECO:0000313" key="5">
    <source>
        <dbReference type="EMBL" id="TYL39980.1"/>
    </source>
</evidence>
<evidence type="ECO:0000256" key="2">
    <source>
        <dbReference type="SAM" id="MobiDB-lite"/>
    </source>
</evidence>
<dbReference type="Gene3D" id="2.60.40.10">
    <property type="entry name" value="Immunoglobulins"/>
    <property type="match status" value="2"/>
</dbReference>
<dbReference type="Gene3D" id="1.10.390.10">
    <property type="entry name" value="Neutral Protease Domain 2"/>
    <property type="match status" value="1"/>
</dbReference>
<dbReference type="InterPro" id="IPR013783">
    <property type="entry name" value="Ig-like_fold"/>
</dbReference>
<keyword evidence="3" id="KW-0812">Transmembrane</keyword>
<dbReference type="InterPro" id="IPR026371">
    <property type="entry name" value="PGF_CTERM"/>
</dbReference>
<keyword evidence="1" id="KW-0732">Signal</keyword>
<feature type="transmembrane region" description="Helical" evidence="3">
    <location>
        <begin position="672"/>
        <end position="692"/>
    </location>
</feature>
<dbReference type="Proteomes" id="UP000766904">
    <property type="component" value="Unassembled WGS sequence"/>
</dbReference>
<dbReference type="GO" id="GO:0030115">
    <property type="term" value="C:S-layer"/>
    <property type="evidence" value="ECO:0007669"/>
    <property type="project" value="UniProtKB-SubCell"/>
</dbReference>
<dbReference type="GO" id="GO:0005886">
    <property type="term" value="C:plasma membrane"/>
    <property type="evidence" value="ECO:0007669"/>
    <property type="project" value="UniProtKB-SubCell"/>
</dbReference>
<reference evidence="5" key="1">
    <citation type="submission" date="2017-11" db="EMBL/GenBank/DDBJ databases">
        <authorList>
            <person name="Kajale S.C."/>
            <person name="Sharma A."/>
        </authorList>
    </citation>
    <scope>NUCLEOTIDE SEQUENCE</scope>
    <source>
        <strain evidence="5">LS1_42</strain>
    </source>
</reference>
<keyword evidence="3" id="KW-0472">Membrane</keyword>
<feature type="region of interest" description="Disordered" evidence="2">
    <location>
        <begin position="439"/>
        <end position="477"/>
    </location>
</feature>
<dbReference type="EMBL" id="PHNJ01000002">
    <property type="protein sequence ID" value="TYL39980.1"/>
    <property type="molecule type" value="Genomic_DNA"/>
</dbReference>
<comment type="caution">
    <text evidence="5">The sequence shown here is derived from an EMBL/GenBank/DDBJ whole genome shotgun (WGS) entry which is preliminary data.</text>
</comment>
<dbReference type="NCBIfam" id="TIGR04126">
    <property type="entry name" value="PGF_CTERM"/>
    <property type="match status" value="1"/>
</dbReference>
<evidence type="ECO:0000259" key="4">
    <source>
        <dbReference type="Pfam" id="PF07705"/>
    </source>
</evidence>
<organism evidence="5 6">
    <name type="scientific">Natronococcus pandeyae</name>
    <dbReference type="NCBI Taxonomy" id="2055836"/>
    <lineage>
        <taxon>Archaea</taxon>
        <taxon>Methanobacteriati</taxon>
        <taxon>Methanobacteriota</taxon>
        <taxon>Stenosarchaea group</taxon>
        <taxon>Halobacteria</taxon>
        <taxon>Halobacteriales</taxon>
        <taxon>Natrialbaceae</taxon>
        <taxon>Natronococcus</taxon>
    </lineage>
</organism>
<dbReference type="InterPro" id="IPR027268">
    <property type="entry name" value="Peptidase_M4/M1_CTD_sf"/>
</dbReference>
<gene>
    <name evidence="5" type="ORF">CV102_04790</name>
</gene>